<dbReference type="InterPro" id="IPR009653">
    <property type="entry name" value="Ksh1"/>
</dbReference>
<dbReference type="Pfam" id="PF06842">
    <property type="entry name" value="DUF1242"/>
    <property type="match status" value="1"/>
</dbReference>
<evidence type="ECO:0000313" key="10">
    <source>
        <dbReference type="Proteomes" id="UP000572817"/>
    </source>
</evidence>
<keyword evidence="10" id="KW-1185">Reference proteome</keyword>
<name>A0A8H4NCS1_9PEZI</name>
<keyword evidence="6" id="KW-1133">Transmembrane helix</keyword>
<comment type="similarity">
    <text evidence="3">Belongs to the KISH family.</text>
</comment>
<organism evidence="9 10">
    <name type="scientific">Botryosphaeria dothidea</name>
    <dbReference type="NCBI Taxonomy" id="55169"/>
    <lineage>
        <taxon>Eukaryota</taxon>
        <taxon>Fungi</taxon>
        <taxon>Dikarya</taxon>
        <taxon>Ascomycota</taxon>
        <taxon>Pezizomycotina</taxon>
        <taxon>Dothideomycetes</taxon>
        <taxon>Dothideomycetes incertae sedis</taxon>
        <taxon>Botryosphaeriales</taxon>
        <taxon>Botryosphaeriaceae</taxon>
        <taxon>Botryosphaeria</taxon>
    </lineage>
</organism>
<keyword evidence="4" id="KW-0812">Transmembrane</keyword>
<protein>
    <submittedName>
        <fullName evidence="9">DUF1242-domain-containing protein</fullName>
    </submittedName>
</protein>
<dbReference type="OrthoDB" id="10034655at2759"/>
<evidence type="ECO:0000256" key="5">
    <source>
        <dbReference type="ARBA" id="ARBA00022729"/>
    </source>
</evidence>
<evidence type="ECO:0000256" key="1">
    <source>
        <dbReference type="ARBA" id="ARBA00002154"/>
    </source>
</evidence>
<evidence type="ECO:0000256" key="4">
    <source>
        <dbReference type="ARBA" id="ARBA00022692"/>
    </source>
</evidence>
<proteinExistence type="inferred from homology"/>
<keyword evidence="5" id="KW-0732">Signal</keyword>
<comment type="function">
    <text evidence="1">Involved in the early part of the secretory pathway.</text>
</comment>
<reference evidence="9" key="1">
    <citation type="submission" date="2020-04" db="EMBL/GenBank/DDBJ databases">
        <title>Genome Assembly and Annotation of Botryosphaeria dothidea sdau 11-99, a Latent Pathogen of Apple Fruit Ring Rot in China.</title>
        <authorList>
            <person name="Yu C."/>
            <person name="Diao Y."/>
            <person name="Lu Q."/>
            <person name="Zhao J."/>
            <person name="Cui S."/>
            <person name="Peng C."/>
            <person name="He B."/>
            <person name="Liu H."/>
        </authorList>
    </citation>
    <scope>NUCLEOTIDE SEQUENCE [LARGE SCALE GENOMIC DNA]</scope>
    <source>
        <strain evidence="9">Sdau11-99</strain>
    </source>
</reference>
<evidence type="ECO:0000256" key="2">
    <source>
        <dbReference type="ARBA" id="ARBA00004614"/>
    </source>
</evidence>
<accession>A0A8H4NCS1</accession>
<dbReference type="AlphaFoldDB" id="A0A8H4NCS1"/>
<comment type="caution">
    <text evidence="9">The sequence shown here is derived from an EMBL/GenBank/DDBJ whole genome shotgun (WGS) entry which is preliminary data.</text>
</comment>
<dbReference type="GO" id="GO:0000139">
    <property type="term" value="C:Golgi membrane"/>
    <property type="evidence" value="ECO:0007669"/>
    <property type="project" value="UniProtKB-SubCell"/>
</dbReference>
<keyword evidence="7" id="KW-0333">Golgi apparatus</keyword>
<evidence type="ECO:0000256" key="8">
    <source>
        <dbReference type="ARBA" id="ARBA00023136"/>
    </source>
</evidence>
<gene>
    <name evidence="9" type="ORF">GTA08_BOTSDO01014</name>
</gene>
<comment type="subcellular location">
    <subcellularLocation>
        <location evidence="2">Golgi apparatus membrane</location>
        <topology evidence="2">Single-pass type I membrane protein</topology>
    </subcellularLocation>
</comment>
<evidence type="ECO:0000256" key="7">
    <source>
        <dbReference type="ARBA" id="ARBA00023034"/>
    </source>
</evidence>
<sequence length="131" mass="15036">MVRRRRKPPRRALHPHNPLQAPSKLINRRAHSLLRQTALFNFQSLLLVILLLICTSTYVHAVAPGIMDRNKDGVFGIFWKFARVGERLSPYVSLCCILMAVSESSQYPKIWWGERGRFTDDTVQASLFVGE</sequence>
<evidence type="ECO:0000313" key="9">
    <source>
        <dbReference type="EMBL" id="KAF4314261.1"/>
    </source>
</evidence>
<keyword evidence="8" id="KW-0472">Membrane</keyword>
<dbReference type="EMBL" id="WWBZ02000001">
    <property type="protein sequence ID" value="KAF4314261.1"/>
    <property type="molecule type" value="Genomic_DNA"/>
</dbReference>
<evidence type="ECO:0000256" key="3">
    <source>
        <dbReference type="ARBA" id="ARBA00008961"/>
    </source>
</evidence>
<dbReference type="InterPro" id="IPR051523">
    <property type="entry name" value="KISH_domain"/>
</dbReference>
<dbReference type="Proteomes" id="UP000572817">
    <property type="component" value="Unassembled WGS sequence"/>
</dbReference>
<evidence type="ECO:0000256" key="6">
    <source>
        <dbReference type="ARBA" id="ARBA00022989"/>
    </source>
</evidence>
<dbReference type="PANTHER" id="PTHR13229">
    <property type="entry name" value="PROTEIN KISH-A"/>
    <property type="match status" value="1"/>
</dbReference>